<dbReference type="Proteomes" id="UP000224567">
    <property type="component" value="Unassembled WGS sequence"/>
</dbReference>
<dbReference type="InterPro" id="IPR001611">
    <property type="entry name" value="Leu-rich_rpt"/>
</dbReference>
<protein>
    <submittedName>
        <fullName evidence="9">Uncharacterized protein</fullName>
    </submittedName>
</protein>
<reference evidence="10" key="2">
    <citation type="journal article" date="2017" name="J. Anim. Genet.">
        <title>Multiple reference genome sequences of hot pepper reveal the massive evolution of plant disease resistance genes by retroduplication.</title>
        <authorList>
            <person name="Kim S."/>
            <person name="Park J."/>
            <person name="Yeom S.-I."/>
            <person name="Kim Y.-M."/>
            <person name="Seo E."/>
            <person name="Kim K.-T."/>
            <person name="Kim M.-S."/>
            <person name="Lee J.M."/>
            <person name="Cheong K."/>
            <person name="Shin H.-S."/>
            <person name="Kim S.-B."/>
            <person name="Han K."/>
            <person name="Lee J."/>
            <person name="Park M."/>
            <person name="Lee H.-A."/>
            <person name="Lee H.-Y."/>
            <person name="Lee Y."/>
            <person name="Oh S."/>
            <person name="Lee J.H."/>
            <person name="Choi E."/>
            <person name="Choi E."/>
            <person name="Lee S.E."/>
            <person name="Jeon J."/>
            <person name="Kim H."/>
            <person name="Choi G."/>
            <person name="Song H."/>
            <person name="Lee J."/>
            <person name="Lee S.-C."/>
            <person name="Kwon J.-K."/>
            <person name="Lee H.-Y."/>
            <person name="Koo N."/>
            <person name="Hong Y."/>
            <person name="Kim R.W."/>
            <person name="Kang W.-H."/>
            <person name="Huh J.H."/>
            <person name="Kang B.-C."/>
            <person name="Yang T.-J."/>
            <person name="Lee Y.-H."/>
            <person name="Bennetzen J.L."/>
            <person name="Choi D."/>
        </authorList>
    </citation>
    <scope>NUCLEOTIDE SEQUENCE [LARGE SCALE GENOMIC DNA]</scope>
    <source>
        <strain evidence="10">cv. PBC81</strain>
    </source>
</reference>
<keyword evidence="7" id="KW-0472">Membrane</keyword>
<sequence>MPRKLGSSLVSVVRDGGAIWVVKRAKRCEWDIFRQTQYVIATVLGWARGPGVLWAENRSRHARKNAKRPSMGRWGQRGHLAGQTRETSKRGILGQIGHLQQFHHHNLEYLDLKFNFLQGPLPSAICNMSSLTFLDLSHNYFSHSVPSCLGSIGYIKVLNLRRNNFTGSLPPLCAQSTSLSTIALNGNRFEGTLPVPSFNCVGLEVLDLGNNTINDMFPAWLGTLEELQVLMLKSNKFPWTYKYLSD</sequence>
<dbReference type="EMBL" id="MLFT02000003">
    <property type="protein sequence ID" value="PHT52321.1"/>
    <property type="molecule type" value="Genomic_DNA"/>
</dbReference>
<gene>
    <name evidence="9" type="ORF">CQW23_06783</name>
</gene>
<evidence type="ECO:0000256" key="8">
    <source>
        <dbReference type="ARBA" id="ARBA00023180"/>
    </source>
</evidence>
<dbReference type="Gene3D" id="3.80.10.10">
    <property type="entry name" value="Ribonuclease Inhibitor"/>
    <property type="match status" value="1"/>
</dbReference>
<evidence type="ECO:0000256" key="1">
    <source>
        <dbReference type="ARBA" id="ARBA00004479"/>
    </source>
</evidence>
<organism evidence="9 10">
    <name type="scientific">Capsicum baccatum</name>
    <name type="common">Peruvian pepper</name>
    <dbReference type="NCBI Taxonomy" id="33114"/>
    <lineage>
        <taxon>Eukaryota</taxon>
        <taxon>Viridiplantae</taxon>
        <taxon>Streptophyta</taxon>
        <taxon>Embryophyta</taxon>
        <taxon>Tracheophyta</taxon>
        <taxon>Spermatophyta</taxon>
        <taxon>Magnoliopsida</taxon>
        <taxon>eudicotyledons</taxon>
        <taxon>Gunneridae</taxon>
        <taxon>Pentapetalae</taxon>
        <taxon>asterids</taxon>
        <taxon>lamiids</taxon>
        <taxon>Solanales</taxon>
        <taxon>Solanaceae</taxon>
        <taxon>Solanoideae</taxon>
        <taxon>Capsiceae</taxon>
        <taxon>Capsicum</taxon>
    </lineage>
</organism>
<evidence type="ECO:0000256" key="2">
    <source>
        <dbReference type="ARBA" id="ARBA00022614"/>
    </source>
</evidence>
<evidence type="ECO:0000256" key="7">
    <source>
        <dbReference type="ARBA" id="ARBA00023136"/>
    </source>
</evidence>
<proteinExistence type="predicted"/>
<keyword evidence="6" id="KW-1133">Transmembrane helix</keyword>
<dbReference type="PANTHER" id="PTHR48061:SF38">
    <property type="entry name" value="SERINE_THREONINE-PROTEIN KINASE BRI1"/>
    <property type="match status" value="1"/>
</dbReference>
<comment type="caution">
    <text evidence="9">The sequence shown here is derived from an EMBL/GenBank/DDBJ whole genome shotgun (WGS) entry which is preliminary data.</text>
</comment>
<evidence type="ECO:0000256" key="5">
    <source>
        <dbReference type="ARBA" id="ARBA00022737"/>
    </source>
</evidence>
<evidence type="ECO:0000313" key="9">
    <source>
        <dbReference type="EMBL" id="PHT52321.1"/>
    </source>
</evidence>
<dbReference type="GO" id="GO:0016020">
    <property type="term" value="C:membrane"/>
    <property type="evidence" value="ECO:0007669"/>
    <property type="project" value="UniProtKB-SubCell"/>
</dbReference>
<dbReference type="InterPro" id="IPR046956">
    <property type="entry name" value="RLP23-like"/>
</dbReference>
<dbReference type="Pfam" id="PF00560">
    <property type="entry name" value="LRR_1"/>
    <property type="match status" value="3"/>
</dbReference>
<evidence type="ECO:0000256" key="4">
    <source>
        <dbReference type="ARBA" id="ARBA00022729"/>
    </source>
</evidence>
<evidence type="ECO:0000256" key="3">
    <source>
        <dbReference type="ARBA" id="ARBA00022692"/>
    </source>
</evidence>
<dbReference type="InterPro" id="IPR032675">
    <property type="entry name" value="LRR_dom_sf"/>
</dbReference>
<dbReference type="Pfam" id="PF13855">
    <property type="entry name" value="LRR_8"/>
    <property type="match status" value="1"/>
</dbReference>
<evidence type="ECO:0000256" key="6">
    <source>
        <dbReference type="ARBA" id="ARBA00022989"/>
    </source>
</evidence>
<keyword evidence="3" id="KW-0812">Transmembrane</keyword>
<dbReference type="PANTHER" id="PTHR48061">
    <property type="entry name" value="LEUCINE-RICH REPEAT RECEPTOR PROTEIN KINASE EMS1-LIKE-RELATED"/>
    <property type="match status" value="1"/>
</dbReference>
<dbReference type="OrthoDB" id="442066at2759"/>
<dbReference type="FunFam" id="3.80.10.10:FF:000383">
    <property type="entry name" value="Leucine-rich repeat receptor protein kinase EMS1"/>
    <property type="match status" value="1"/>
</dbReference>
<accession>A0A2G2X4C7</accession>
<keyword evidence="2" id="KW-0433">Leucine-rich repeat</keyword>
<keyword evidence="4" id="KW-0732">Signal</keyword>
<comment type="subcellular location">
    <subcellularLocation>
        <location evidence="1">Membrane</location>
        <topology evidence="1">Single-pass type I membrane protein</topology>
    </subcellularLocation>
</comment>
<dbReference type="SUPFAM" id="SSF52058">
    <property type="entry name" value="L domain-like"/>
    <property type="match status" value="1"/>
</dbReference>
<reference evidence="9 10" key="1">
    <citation type="journal article" date="2017" name="Genome Biol.">
        <title>New reference genome sequences of hot pepper reveal the massive evolution of plant disease-resistance genes by retroduplication.</title>
        <authorList>
            <person name="Kim S."/>
            <person name="Park J."/>
            <person name="Yeom S.I."/>
            <person name="Kim Y.M."/>
            <person name="Seo E."/>
            <person name="Kim K.T."/>
            <person name="Kim M.S."/>
            <person name="Lee J.M."/>
            <person name="Cheong K."/>
            <person name="Shin H.S."/>
            <person name="Kim S.B."/>
            <person name="Han K."/>
            <person name="Lee J."/>
            <person name="Park M."/>
            <person name="Lee H.A."/>
            <person name="Lee H.Y."/>
            <person name="Lee Y."/>
            <person name="Oh S."/>
            <person name="Lee J.H."/>
            <person name="Choi E."/>
            <person name="Choi E."/>
            <person name="Lee S.E."/>
            <person name="Jeon J."/>
            <person name="Kim H."/>
            <person name="Choi G."/>
            <person name="Song H."/>
            <person name="Lee J."/>
            <person name="Lee S.C."/>
            <person name="Kwon J.K."/>
            <person name="Lee H.Y."/>
            <person name="Koo N."/>
            <person name="Hong Y."/>
            <person name="Kim R.W."/>
            <person name="Kang W.H."/>
            <person name="Huh J.H."/>
            <person name="Kang B.C."/>
            <person name="Yang T.J."/>
            <person name="Lee Y.H."/>
            <person name="Bennetzen J.L."/>
            <person name="Choi D."/>
        </authorList>
    </citation>
    <scope>NUCLEOTIDE SEQUENCE [LARGE SCALE GENOMIC DNA]</scope>
    <source>
        <strain evidence="10">cv. PBC81</strain>
    </source>
</reference>
<dbReference type="STRING" id="33114.A0A2G2X4C7"/>
<keyword evidence="5" id="KW-0677">Repeat</keyword>
<keyword evidence="8" id="KW-0325">Glycoprotein</keyword>
<dbReference type="AlphaFoldDB" id="A0A2G2X4C7"/>
<keyword evidence="10" id="KW-1185">Reference proteome</keyword>
<name>A0A2G2X4C7_CAPBA</name>
<evidence type="ECO:0000313" key="10">
    <source>
        <dbReference type="Proteomes" id="UP000224567"/>
    </source>
</evidence>